<dbReference type="Gene3D" id="1.10.10.10">
    <property type="entry name" value="Winged helix-like DNA-binding domain superfamily/Winged helix DNA-binding domain"/>
    <property type="match status" value="1"/>
</dbReference>
<keyword evidence="2" id="KW-0238">DNA-binding</keyword>
<protein>
    <submittedName>
        <fullName evidence="5">Transcriptional regulator</fullName>
    </submittedName>
</protein>
<dbReference type="SMART" id="SM00895">
    <property type="entry name" value="FCD"/>
    <property type="match status" value="1"/>
</dbReference>
<keyword evidence="1" id="KW-0805">Transcription regulation</keyword>
<dbReference type="PANTHER" id="PTHR43537">
    <property type="entry name" value="TRANSCRIPTIONAL REGULATOR, GNTR FAMILY"/>
    <property type="match status" value="1"/>
</dbReference>
<keyword evidence="3" id="KW-0804">Transcription</keyword>
<dbReference type="Proteomes" id="UP000018877">
    <property type="component" value="Unassembled WGS sequence"/>
</dbReference>
<dbReference type="SUPFAM" id="SSF46785">
    <property type="entry name" value="Winged helix' DNA-binding domain"/>
    <property type="match status" value="1"/>
</dbReference>
<dbReference type="CDD" id="cd07377">
    <property type="entry name" value="WHTH_GntR"/>
    <property type="match status" value="1"/>
</dbReference>
<sequence>MTKRVSTIVTEFILTNIKEGNYNIGDKLPSERELMELLEVGRSSVRESLNTLEDMNILEKRMGIGVFVKQTQVHNLVDTNVVSALLDEKVSKDLLDFRLMIEVGACARTALIATEEDLLKMEKAIKMHKEIIHQNGSSLESDLLFHQSIVEGASNNVLKNVYESISDLLISVRKELLKSEDKEKSLRYHEKIYYAIKIKDSEMAGKLMREHLLDVATDYDELIKMDKER</sequence>
<dbReference type="SMART" id="SM00345">
    <property type="entry name" value="HTH_GNTR"/>
    <property type="match status" value="1"/>
</dbReference>
<proteinExistence type="predicted"/>
<dbReference type="AlphaFoldDB" id="A0AB94IFI1"/>
<evidence type="ECO:0000256" key="2">
    <source>
        <dbReference type="ARBA" id="ARBA00023125"/>
    </source>
</evidence>
<dbReference type="PROSITE" id="PS50949">
    <property type="entry name" value="HTH_GNTR"/>
    <property type="match status" value="1"/>
</dbReference>
<keyword evidence="6" id="KW-1185">Reference proteome</keyword>
<feature type="domain" description="HTH gntR-type" evidence="4">
    <location>
        <begin position="3"/>
        <end position="71"/>
    </location>
</feature>
<dbReference type="GO" id="GO:0003677">
    <property type="term" value="F:DNA binding"/>
    <property type="evidence" value="ECO:0007669"/>
    <property type="project" value="UniProtKB-KW"/>
</dbReference>
<evidence type="ECO:0000313" key="6">
    <source>
        <dbReference type="Proteomes" id="UP000018877"/>
    </source>
</evidence>
<dbReference type="InterPro" id="IPR036388">
    <property type="entry name" value="WH-like_DNA-bd_sf"/>
</dbReference>
<dbReference type="RefSeq" id="WP_024031237.1">
    <property type="nucleotide sequence ID" value="NZ_ALAN01000217.1"/>
</dbReference>
<dbReference type="InterPro" id="IPR036390">
    <property type="entry name" value="WH_DNA-bd_sf"/>
</dbReference>
<organism evidence="5 6">
    <name type="scientific">Neobacillus vireti LMG 21834</name>
    <dbReference type="NCBI Taxonomy" id="1131730"/>
    <lineage>
        <taxon>Bacteria</taxon>
        <taxon>Bacillati</taxon>
        <taxon>Bacillota</taxon>
        <taxon>Bacilli</taxon>
        <taxon>Bacillales</taxon>
        <taxon>Bacillaceae</taxon>
        <taxon>Neobacillus</taxon>
    </lineage>
</organism>
<dbReference type="PRINTS" id="PR00035">
    <property type="entry name" value="HTHGNTR"/>
</dbReference>
<dbReference type="InterPro" id="IPR008920">
    <property type="entry name" value="TF_FadR/GntR_C"/>
</dbReference>
<dbReference type="SUPFAM" id="SSF48008">
    <property type="entry name" value="GntR ligand-binding domain-like"/>
    <property type="match status" value="1"/>
</dbReference>
<dbReference type="InterPro" id="IPR000524">
    <property type="entry name" value="Tscrpt_reg_HTH_GntR"/>
</dbReference>
<dbReference type="Pfam" id="PF07729">
    <property type="entry name" value="FCD"/>
    <property type="match status" value="1"/>
</dbReference>
<name>A0AB94IFI1_9BACI</name>
<reference evidence="5 6" key="1">
    <citation type="journal article" date="2014" name="Environ. Microbiol.">
        <title>The nitrate-ammonifying and nosZ-carrying bacterium Bacillus vireti is a potent source and sink for nitric and nitrous oxide under high nitrate conditions.</title>
        <authorList>
            <person name="Mania D."/>
            <person name="Heylen K."/>
            <person name="van Spanning R.J."/>
            <person name="Frostegard A."/>
        </authorList>
    </citation>
    <scope>NUCLEOTIDE SEQUENCE [LARGE SCALE GENOMIC DNA]</scope>
    <source>
        <strain evidence="5 6">LMG 21834</strain>
    </source>
</reference>
<dbReference type="GO" id="GO:0003700">
    <property type="term" value="F:DNA-binding transcription factor activity"/>
    <property type="evidence" value="ECO:0007669"/>
    <property type="project" value="InterPro"/>
</dbReference>
<evidence type="ECO:0000259" key="4">
    <source>
        <dbReference type="PROSITE" id="PS50949"/>
    </source>
</evidence>
<evidence type="ECO:0000256" key="1">
    <source>
        <dbReference type="ARBA" id="ARBA00023015"/>
    </source>
</evidence>
<dbReference type="Gene3D" id="1.20.120.530">
    <property type="entry name" value="GntR ligand-binding domain-like"/>
    <property type="match status" value="1"/>
</dbReference>
<evidence type="ECO:0000313" key="5">
    <source>
        <dbReference type="EMBL" id="ETI65869.1"/>
    </source>
</evidence>
<dbReference type="PANTHER" id="PTHR43537:SF5">
    <property type="entry name" value="UXU OPERON TRANSCRIPTIONAL REGULATOR"/>
    <property type="match status" value="1"/>
</dbReference>
<dbReference type="Pfam" id="PF00392">
    <property type="entry name" value="GntR"/>
    <property type="match status" value="1"/>
</dbReference>
<gene>
    <name evidence="5" type="ORF">BAVI_25424</name>
</gene>
<dbReference type="InterPro" id="IPR011711">
    <property type="entry name" value="GntR_C"/>
</dbReference>
<dbReference type="EMBL" id="ALAN01000217">
    <property type="protein sequence ID" value="ETI65869.1"/>
    <property type="molecule type" value="Genomic_DNA"/>
</dbReference>
<evidence type="ECO:0000256" key="3">
    <source>
        <dbReference type="ARBA" id="ARBA00023163"/>
    </source>
</evidence>
<comment type="caution">
    <text evidence="5">The sequence shown here is derived from an EMBL/GenBank/DDBJ whole genome shotgun (WGS) entry which is preliminary data.</text>
</comment>
<accession>A0AB94IFI1</accession>